<evidence type="ECO:0000256" key="1">
    <source>
        <dbReference type="SAM" id="MobiDB-lite"/>
    </source>
</evidence>
<keyword evidence="3" id="KW-1185">Reference proteome</keyword>
<evidence type="ECO:0000313" key="2">
    <source>
        <dbReference type="EMBL" id="GAA4391644.1"/>
    </source>
</evidence>
<organism evidence="2 3">
    <name type="scientific">Ornithinibacter aureus</name>
    <dbReference type="NCBI Taxonomy" id="622664"/>
    <lineage>
        <taxon>Bacteria</taxon>
        <taxon>Bacillati</taxon>
        <taxon>Actinomycetota</taxon>
        <taxon>Actinomycetes</taxon>
        <taxon>Micrococcales</taxon>
        <taxon>Intrasporangiaceae</taxon>
        <taxon>Ornithinibacter</taxon>
    </lineage>
</organism>
<dbReference type="Proteomes" id="UP001500390">
    <property type="component" value="Unassembled WGS sequence"/>
</dbReference>
<dbReference type="EMBL" id="BAABFX010000019">
    <property type="protein sequence ID" value="GAA4391644.1"/>
    <property type="molecule type" value="Genomic_DNA"/>
</dbReference>
<dbReference type="RefSeq" id="WP_159901026.1">
    <property type="nucleotide sequence ID" value="NZ_BAABFX010000019.1"/>
</dbReference>
<sequence length="120" mass="13347">MVPAARRDNYTPQLAEHLAELSTAGVDAEALLRTAIGPGVPLPDDHAASALWWRIQRHLPDPNDPDAPNPPEWSAPQEPLAVPEPRTGREDTRDPRDRPDRARRNIPVRRPQPRGPGMAR</sequence>
<gene>
    <name evidence="2" type="ORF">GCM10023153_09890</name>
</gene>
<accession>A0ABP8JIZ8</accession>
<proteinExistence type="predicted"/>
<name>A0ABP8JIZ8_9MICO</name>
<comment type="caution">
    <text evidence="2">The sequence shown here is derived from an EMBL/GenBank/DDBJ whole genome shotgun (WGS) entry which is preliminary data.</text>
</comment>
<feature type="compositionally biased region" description="Basic and acidic residues" evidence="1">
    <location>
        <begin position="86"/>
        <end position="103"/>
    </location>
</feature>
<feature type="region of interest" description="Disordered" evidence="1">
    <location>
        <begin position="58"/>
        <end position="120"/>
    </location>
</feature>
<evidence type="ECO:0000313" key="3">
    <source>
        <dbReference type="Proteomes" id="UP001500390"/>
    </source>
</evidence>
<protein>
    <submittedName>
        <fullName evidence="2">Uncharacterized protein</fullName>
    </submittedName>
</protein>
<reference evidence="3" key="1">
    <citation type="journal article" date="2019" name="Int. J. Syst. Evol. Microbiol.">
        <title>The Global Catalogue of Microorganisms (GCM) 10K type strain sequencing project: providing services to taxonomists for standard genome sequencing and annotation.</title>
        <authorList>
            <consortium name="The Broad Institute Genomics Platform"/>
            <consortium name="The Broad Institute Genome Sequencing Center for Infectious Disease"/>
            <person name="Wu L."/>
            <person name="Ma J."/>
        </authorList>
    </citation>
    <scope>NUCLEOTIDE SEQUENCE [LARGE SCALE GENOMIC DNA]</scope>
    <source>
        <strain evidence="3">JCM 17738</strain>
    </source>
</reference>